<dbReference type="GO" id="GO:0031408">
    <property type="term" value="P:oxylipin biosynthetic process"/>
    <property type="evidence" value="ECO:0007669"/>
    <property type="project" value="UniProtKB-KW"/>
</dbReference>
<sequence>MSEPSFFDRALGRFYARVNRKTPWHRLPFLLGLFNLIALRDQLREENLHDTRTPADPRLAPGVTLQTVPEAERRFRSADGSFNDLSDPDMGKAGTRFARNIPLDKAWPEEGDALMSPSPRLVSQRLMRRERFTPATSLNLVAASWIQFQTHDWFAHTRENDKHLEVPVEDEDTWFERPMRIPRTKADDTRVEADAKLPPTYINSQSHWWDASAIYGSSKERRDQVRSGVDGKLVLKDGHLPLDPATGVALTGFSENWWAGLGMLHTLFTLEHNAVCDELKKNYPDMTEDELFGTSHLVVSALIAKIHTVEWTPAIISHPVLKVAMRANWWGLAGERIHRRFGRISKSEVISGIPGSGADHHGAPYQLTEEFAAVYRLHPLLPDRLDVRAIADDSLLDTMEFQEIILLNAHRVLTEGVRTDDLWYSFGIQHPGAVQLHNFPSWMQDITLPDGVRLDLAALDIARDRERGVPRYNEFRRLLHLKAPETFEELTDDPQWAQELRELYDGDIERVDLQVGMHAETPPKGFGFSDTAFRVFILMASRRLKSDRFITDCFTEEYYTKAGLKWIADNTMKTVLLRHYPSLAPALDGVENAFAPWKAVPAAAAGGRAGESRAARDGESTPSVAA</sequence>
<dbReference type="PROSITE" id="PS50292">
    <property type="entry name" value="PEROXIDASE_3"/>
    <property type="match status" value="1"/>
</dbReference>
<accession>A0A7Y9GPS6</accession>
<evidence type="ECO:0000256" key="5">
    <source>
        <dbReference type="ARBA" id="ARBA00022723"/>
    </source>
</evidence>
<evidence type="ECO:0000256" key="12">
    <source>
        <dbReference type="ARBA" id="ARBA00023098"/>
    </source>
</evidence>
<dbReference type="InterPro" id="IPR034815">
    <property type="entry name" value="A_dioxygenase"/>
</dbReference>
<evidence type="ECO:0000256" key="3">
    <source>
        <dbReference type="ARBA" id="ARBA00022559"/>
    </source>
</evidence>
<comment type="caution">
    <text evidence="14">The sequence shown here is derived from an EMBL/GenBank/DDBJ whole genome shotgun (WGS) entry which is preliminary data.</text>
</comment>
<name>A0A7Y9GPS6_9MICO</name>
<evidence type="ECO:0000256" key="2">
    <source>
        <dbReference type="ARBA" id="ARBA00022516"/>
    </source>
</evidence>
<evidence type="ECO:0008006" key="16">
    <source>
        <dbReference type="Google" id="ProtNLM"/>
    </source>
</evidence>
<keyword evidence="6" id="KW-0925">Oxylipin biosynthesis</keyword>
<evidence type="ECO:0000256" key="9">
    <source>
        <dbReference type="ARBA" id="ARBA00022964"/>
    </source>
</evidence>
<dbReference type="PANTHER" id="PTHR11903">
    <property type="entry name" value="PROSTAGLANDIN G/H SYNTHASE"/>
    <property type="match status" value="1"/>
</dbReference>
<keyword evidence="12" id="KW-0443">Lipid metabolism</keyword>
<proteinExistence type="predicted"/>
<evidence type="ECO:0000256" key="7">
    <source>
        <dbReference type="ARBA" id="ARBA00022821"/>
    </source>
</evidence>
<dbReference type="SUPFAM" id="SSF48113">
    <property type="entry name" value="Heme-dependent peroxidases"/>
    <property type="match status" value="1"/>
</dbReference>
<dbReference type="GO" id="GO:0006979">
    <property type="term" value="P:response to oxidative stress"/>
    <property type="evidence" value="ECO:0007669"/>
    <property type="project" value="InterPro"/>
</dbReference>
<evidence type="ECO:0000313" key="15">
    <source>
        <dbReference type="Proteomes" id="UP000576969"/>
    </source>
</evidence>
<dbReference type="GO" id="GO:0020037">
    <property type="term" value="F:heme binding"/>
    <property type="evidence" value="ECO:0007669"/>
    <property type="project" value="InterPro"/>
</dbReference>
<organism evidence="14 15">
    <name type="scientific">Microbacterium immunditiarum</name>
    <dbReference type="NCBI Taxonomy" id="337480"/>
    <lineage>
        <taxon>Bacteria</taxon>
        <taxon>Bacillati</taxon>
        <taxon>Actinomycetota</taxon>
        <taxon>Actinomycetes</taxon>
        <taxon>Micrococcales</taxon>
        <taxon>Microbacteriaceae</taxon>
        <taxon>Microbacterium</taxon>
    </lineage>
</organism>
<evidence type="ECO:0000313" key="14">
    <source>
        <dbReference type="EMBL" id="NYE20433.1"/>
    </source>
</evidence>
<keyword evidence="13" id="KW-0275">Fatty acid biosynthesis</keyword>
<gene>
    <name evidence="14" type="ORF">BJ991_002461</name>
</gene>
<dbReference type="PANTHER" id="PTHR11903:SF11">
    <property type="entry name" value="ALPHA-DIOXYGENASE 1"/>
    <property type="match status" value="1"/>
</dbReference>
<dbReference type="InterPro" id="IPR050783">
    <property type="entry name" value="Oxylipin_biosynth_metab"/>
</dbReference>
<dbReference type="InterPro" id="IPR019791">
    <property type="entry name" value="Haem_peroxidase_animal"/>
</dbReference>
<evidence type="ECO:0000256" key="13">
    <source>
        <dbReference type="ARBA" id="ARBA00023160"/>
    </source>
</evidence>
<reference evidence="14 15" key="1">
    <citation type="submission" date="2020-07" db="EMBL/GenBank/DDBJ databases">
        <title>Sequencing the genomes of 1000 actinobacteria strains.</title>
        <authorList>
            <person name="Klenk H.-P."/>
        </authorList>
    </citation>
    <scope>NUCLEOTIDE SEQUENCE [LARGE SCALE GENOMIC DNA]</scope>
    <source>
        <strain evidence="14 15">DSM 24662</strain>
    </source>
</reference>
<dbReference type="GO" id="GO:0004601">
    <property type="term" value="F:peroxidase activity"/>
    <property type="evidence" value="ECO:0007669"/>
    <property type="project" value="UniProtKB-KW"/>
</dbReference>
<dbReference type="PRINTS" id="PR00457">
    <property type="entry name" value="ANPEROXIDASE"/>
</dbReference>
<dbReference type="RefSeq" id="WP_179490395.1">
    <property type="nucleotide sequence ID" value="NZ_JACCBV010000001.1"/>
</dbReference>
<keyword evidence="11" id="KW-0408">Iron</keyword>
<evidence type="ECO:0000256" key="1">
    <source>
        <dbReference type="ARBA" id="ARBA00001913"/>
    </source>
</evidence>
<dbReference type="InterPro" id="IPR037120">
    <property type="entry name" value="Haem_peroxidase_sf_animal"/>
</dbReference>
<evidence type="ECO:0000256" key="10">
    <source>
        <dbReference type="ARBA" id="ARBA00023002"/>
    </source>
</evidence>
<keyword evidence="9" id="KW-0223">Dioxygenase</keyword>
<protein>
    <recommendedName>
        <fullName evidence="16">Peroxidase</fullName>
    </recommendedName>
</protein>
<dbReference type="GO" id="GO:0016702">
    <property type="term" value="F:oxidoreductase activity, acting on single donors with incorporation of molecular oxygen, incorporation of two atoms of oxygen"/>
    <property type="evidence" value="ECO:0007669"/>
    <property type="project" value="TreeGrafter"/>
</dbReference>
<evidence type="ECO:0000256" key="8">
    <source>
        <dbReference type="ARBA" id="ARBA00022832"/>
    </source>
</evidence>
<dbReference type="InterPro" id="IPR010255">
    <property type="entry name" value="Haem_peroxidase_sf"/>
</dbReference>
<keyword evidence="2" id="KW-0444">Lipid biosynthesis</keyword>
<comment type="cofactor">
    <cofactor evidence="1">
        <name>Ca(2+)</name>
        <dbReference type="ChEBI" id="CHEBI:29108"/>
    </cofactor>
</comment>
<keyword evidence="3" id="KW-0575">Peroxidase</keyword>
<dbReference type="AlphaFoldDB" id="A0A7Y9GPS6"/>
<keyword evidence="10" id="KW-0560">Oxidoreductase</keyword>
<dbReference type="Gene3D" id="1.10.640.10">
    <property type="entry name" value="Haem peroxidase domain superfamily, animal type"/>
    <property type="match status" value="1"/>
</dbReference>
<dbReference type="GO" id="GO:0006952">
    <property type="term" value="P:defense response"/>
    <property type="evidence" value="ECO:0007669"/>
    <property type="project" value="UniProtKB-KW"/>
</dbReference>
<keyword evidence="7" id="KW-0611">Plant defense</keyword>
<keyword evidence="4" id="KW-0349">Heme</keyword>
<evidence type="ECO:0000256" key="6">
    <source>
        <dbReference type="ARBA" id="ARBA00022767"/>
    </source>
</evidence>
<dbReference type="CDD" id="cd09818">
    <property type="entry name" value="PIOX_like"/>
    <property type="match status" value="1"/>
</dbReference>
<keyword evidence="5" id="KW-0479">Metal-binding</keyword>
<keyword evidence="15" id="KW-1185">Reference proteome</keyword>
<evidence type="ECO:0000256" key="11">
    <source>
        <dbReference type="ARBA" id="ARBA00023004"/>
    </source>
</evidence>
<evidence type="ECO:0000256" key="4">
    <source>
        <dbReference type="ARBA" id="ARBA00022617"/>
    </source>
</evidence>
<dbReference type="Proteomes" id="UP000576969">
    <property type="component" value="Unassembled WGS sequence"/>
</dbReference>
<keyword evidence="8" id="KW-0276">Fatty acid metabolism</keyword>
<dbReference type="GO" id="GO:0046872">
    <property type="term" value="F:metal ion binding"/>
    <property type="evidence" value="ECO:0007669"/>
    <property type="project" value="UniProtKB-KW"/>
</dbReference>
<dbReference type="Pfam" id="PF03098">
    <property type="entry name" value="An_peroxidase"/>
    <property type="match status" value="1"/>
</dbReference>
<dbReference type="GO" id="GO:0006633">
    <property type="term" value="P:fatty acid biosynthetic process"/>
    <property type="evidence" value="ECO:0007669"/>
    <property type="project" value="UniProtKB-KW"/>
</dbReference>
<dbReference type="EMBL" id="JACCBV010000001">
    <property type="protein sequence ID" value="NYE20433.1"/>
    <property type="molecule type" value="Genomic_DNA"/>
</dbReference>